<dbReference type="InterPro" id="IPR037402">
    <property type="entry name" value="YidZ_PBP2"/>
</dbReference>
<evidence type="ECO:0000313" key="7">
    <source>
        <dbReference type="Proteomes" id="UP001501337"/>
    </source>
</evidence>
<dbReference type="PANTHER" id="PTHR30118">
    <property type="entry name" value="HTH-TYPE TRANSCRIPTIONAL REGULATOR LEUO-RELATED"/>
    <property type="match status" value="1"/>
</dbReference>
<dbReference type="RefSeq" id="WP_344805742.1">
    <property type="nucleotide sequence ID" value="NZ_BAABBO010000009.1"/>
</dbReference>
<dbReference type="SUPFAM" id="SSF53850">
    <property type="entry name" value="Periplasmic binding protein-like II"/>
    <property type="match status" value="1"/>
</dbReference>
<dbReference type="InterPro" id="IPR050389">
    <property type="entry name" value="LysR-type_TF"/>
</dbReference>
<dbReference type="PRINTS" id="PR00039">
    <property type="entry name" value="HTHLYSR"/>
</dbReference>
<dbReference type="InterPro" id="IPR000847">
    <property type="entry name" value="LysR_HTH_N"/>
</dbReference>
<evidence type="ECO:0000256" key="1">
    <source>
        <dbReference type="ARBA" id="ARBA00009437"/>
    </source>
</evidence>
<organism evidence="6 7">
    <name type="scientific">Allohahella marinimesophila</name>
    <dbReference type="NCBI Taxonomy" id="1054972"/>
    <lineage>
        <taxon>Bacteria</taxon>
        <taxon>Pseudomonadati</taxon>
        <taxon>Pseudomonadota</taxon>
        <taxon>Gammaproteobacteria</taxon>
        <taxon>Oceanospirillales</taxon>
        <taxon>Hahellaceae</taxon>
        <taxon>Allohahella</taxon>
    </lineage>
</organism>
<evidence type="ECO:0000313" key="6">
    <source>
        <dbReference type="EMBL" id="GAA3961486.1"/>
    </source>
</evidence>
<protein>
    <submittedName>
        <fullName evidence="6">LysR family transcriptional regulator</fullName>
    </submittedName>
</protein>
<reference evidence="7" key="1">
    <citation type="journal article" date="2019" name="Int. J. Syst. Evol. Microbiol.">
        <title>The Global Catalogue of Microorganisms (GCM) 10K type strain sequencing project: providing services to taxonomists for standard genome sequencing and annotation.</title>
        <authorList>
            <consortium name="The Broad Institute Genomics Platform"/>
            <consortium name="The Broad Institute Genome Sequencing Center for Infectious Disease"/>
            <person name="Wu L."/>
            <person name="Ma J."/>
        </authorList>
    </citation>
    <scope>NUCLEOTIDE SEQUENCE [LARGE SCALE GENOMIC DNA]</scope>
    <source>
        <strain evidence="7">JCM 17555</strain>
    </source>
</reference>
<keyword evidence="3" id="KW-0238">DNA-binding</keyword>
<feature type="domain" description="HTH lysR-type" evidence="5">
    <location>
        <begin position="9"/>
        <end position="66"/>
    </location>
</feature>
<keyword evidence="2" id="KW-0805">Transcription regulation</keyword>
<keyword evidence="7" id="KW-1185">Reference proteome</keyword>
<dbReference type="PANTHER" id="PTHR30118:SF15">
    <property type="entry name" value="TRANSCRIPTIONAL REGULATORY PROTEIN"/>
    <property type="match status" value="1"/>
</dbReference>
<dbReference type="SUPFAM" id="SSF46785">
    <property type="entry name" value="Winged helix' DNA-binding domain"/>
    <property type="match status" value="1"/>
</dbReference>
<dbReference type="InterPro" id="IPR036388">
    <property type="entry name" value="WH-like_DNA-bd_sf"/>
</dbReference>
<dbReference type="Proteomes" id="UP001501337">
    <property type="component" value="Unassembled WGS sequence"/>
</dbReference>
<keyword evidence="4" id="KW-0804">Transcription</keyword>
<dbReference type="Gene3D" id="3.40.190.10">
    <property type="entry name" value="Periplasmic binding protein-like II"/>
    <property type="match status" value="2"/>
</dbReference>
<proteinExistence type="inferred from homology"/>
<accession>A0ABP7PAY5</accession>
<dbReference type="Gene3D" id="1.10.10.10">
    <property type="entry name" value="Winged helix-like DNA-binding domain superfamily/Winged helix DNA-binding domain"/>
    <property type="match status" value="1"/>
</dbReference>
<dbReference type="InterPro" id="IPR005119">
    <property type="entry name" value="LysR_subst-bd"/>
</dbReference>
<dbReference type="Pfam" id="PF03466">
    <property type="entry name" value="LysR_substrate"/>
    <property type="match status" value="1"/>
</dbReference>
<comment type="caution">
    <text evidence="6">The sequence shown here is derived from an EMBL/GenBank/DDBJ whole genome shotgun (WGS) entry which is preliminary data.</text>
</comment>
<dbReference type="InterPro" id="IPR036390">
    <property type="entry name" value="WH_DNA-bd_sf"/>
</dbReference>
<comment type="similarity">
    <text evidence="1">Belongs to the LysR transcriptional regulatory family.</text>
</comment>
<evidence type="ECO:0000256" key="2">
    <source>
        <dbReference type="ARBA" id="ARBA00023015"/>
    </source>
</evidence>
<evidence type="ECO:0000259" key="5">
    <source>
        <dbReference type="PROSITE" id="PS50931"/>
    </source>
</evidence>
<dbReference type="PROSITE" id="PS50931">
    <property type="entry name" value="HTH_LYSR"/>
    <property type="match status" value="1"/>
</dbReference>
<name>A0ABP7PAY5_9GAMM</name>
<dbReference type="EMBL" id="BAABBO010000009">
    <property type="protein sequence ID" value="GAA3961486.1"/>
    <property type="molecule type" value="Genomic_DNA"/>
</dbReference>
<evidence type="ECO:0000256" key="4">
    <source>
        <dbReference type="ARBA" id="ARBA00023163"/>
    </source>
</evidence>
<dbReference type="CDD" id="cd08417">
    <property type="entry name" value="PBP2_Nitroaromatics_like"/>
    <property type="match status" value="1"/>
</dbReference>
<gene>
    <name evidence="6" type="ORF">GCM10022278_19400</name>
</gene>
<dbReference type="Pfam" id="PF00126">
    <property type="entry name" value="HTH_1"/>
    <property type="match status" value="1"/>
</dbReference>
<evidence type="ECO:0000256" key="3">
    <source>
        <dbReference type="ARBA" id="ARBA00023125"/>
    </source>
</evidence>
<sequence length="310" mass="34832">MNKTNIDRFDLNLLTVFVAIYSEGSITAAANTLHLSQSAISHALNRLREQLGDELFQRSGRSMSPTPAAEQLIGPIRQSLVQIQQGIVACTQQEGLDLKGLTTRFRLCVRDSFEGLVLPELIAICSRLAPKASFASMRTPREQVLHDLRSGRIDLAADILLPHDDQIQHVELLTDDWVCVLSATHPLLEEDWELSGVLKYRHVMVSSREHGAGFEDTQLARHGLRREIALRTSNYLAAIQTVAITSFIVCAPRRLADALVAPMGGRVVVRPFPMQFPPLELYLYWHRRVEHDRAHVWLREQILKLTAGLA</sequence>